<feature type="domain" description="SET" evidence="2">
    <location>
        <begin position="348"/>
        <end position="529"/>
    </location>
</feature>
<sequence length="609" mass="68728">MDEIALNKIIEVAQTDVLNQSNPEPRPPRNPEEELLSWKFRNLPCGKSTTSLKTRILSNNGPCCKTPFEELKPIKLCDMKVPMVHSGGYLVCQIVAKPFSIVGVIPPTPVIGIHTLIKDLNGDVEEATLFNLGYNVDEIDFLPFGTILIIKEPCLQYASQNKAASLRVDSPSDIIFVDPTDFDLLDKIGAKQWYESNLSKDAELWQEKANKFFKKEKYEMALKLYDRAIRCNPELSVLYLNKALTCLRIGAFYKAYETAKLALEKGGDREKALYRMGQAAYGMREWQKAANHFVEVLKEFPKNVTVGGDLKRATARLAEQKYGKYDFKAMLLQSKKQKPQLDVADYVGPIEIANIPGKGRGIVATKNIKEGTLLAVEKAFSSGFSQDFPVSLEPVFLGDLSAQAQMLQVIQTMKNLQNNPQKAEELYGLYAGDEMKQTENVPPGIIDAAKIQQICSLNRWGSGCDNLANVYNLDGQLQEDTENSNLFILPSYFNHSCLANSFRTFYGDVIVIHATEDIKKGDEISIAYLYPLNGYQFRKKRIDSWKFECHCKLCELDASDKNCLIRDRMIEELDEHKKSGSPYSVIIKGETLLSKIRESYVDRKELKIV</sequence>
<evidence type="ECO:0000256" key="1">
    <source>
        <dbReference type="PROSITE-ProRule" id="PRU00339"/>
    </source>
</evidence>
<dbReference type="PROSITE" id="PS50005">
    <property type="entry name" value="TPR"/>
    <property type="match status" value="2"/>
</dbReference>
<dbReference type="Gene3D" id="2.170.270.10">
    <property type="entry name" value="SET domain"/>
    <property type="match status" value="1"/>
</dbReference>
<reference evidence="4" key="1">
    <citation type="submission" date="2022-11" db="UniProtKB">
        <authorList>
            <consortium name="WormBaseParasite"/>
        </authorList>
    </citation>
    <scope>IDENTIFICATION</scope>
</reference>
<dbReference type="InterPro" id="IPR001214">
    <property type="entry name" value="SET_dom"/>
</dbReference>
<name>A0A914Z682_9BILA</name>
<dbReference type="PANTHER" id="PTHR47643">
    <property type="entry name" value="TPR DOMAIN PROTEIN (AFU_ORTHOLOGUE AFUA_5G12710)"/>
    <property type="match status" value="1"/>
</dbReference>
<protein>
    <submittedName>
        <fullName evidence="4">SET domain-containing protein</fullName>
    </submittedName>
</protein>
<dbReference type="SMART" id="SM00317">
    <property type="entry name" value="SET"/>
    <property type="match status" value="1"/>
</dbReference>
<dbReference type="Pfam" id="PF00856">
    <property type="entry name" value="SET"/>
    <property type="match status" value="1"/>
</dbReference>
<evidence type="ECO:0000313" key="4">
    <source>
        <dbReference type="WBParaSite" id="PSU_v2.g5748.t1"/>
    </source>
</evidence>
<proteinExistence type="predicted"/>
<dbReference type="InterPro" id="IPR053209">
    <property type="entry name" value="Gramillin-biosynth_MTr"/>
</dbReference>
<organism evidence="3 4">
    <name type="scientific">Panagrolaimus superbus</name>
    <dbReference type="NCBI Taxonomy" id="310955"/>
    <lineage>
        <taxon>Eukaryota</taxon>
        <taxon>Metazoa</taxon>
        <taxon>Ecdysozoa</taxon>
        <taxon>Nematoda</taxon>
        <taxon>Chromadorea</taxon>
        <taxon>Rhabditida</taxon>
        <taxon>Tylenchina</taxon>
        <taxon>Panagrolaimomorpha</taxon>
        <taxon>Panagrolaimoidea</taxon>
        <taxon>Panagrolaimidae</taxon>
        <taxon>Panagrolaimus</taxon>
    </lineage>
</organism>
<feature type="repeat" description="TPR" evidence="1">
    <location>
        <begin position="202"/>
        <end position="235"/>
    </location>
</feature>
<dbReference type="InterPro" id="IPR019734">
    <property type="entry name" value="TPR_rpt"/>
</dbReference>
<dbReference type="WBParaSite" id="PSU_v2.g5748.t1">
    <property type="protein sequence ID" value="PSU_v2.g5748.t1"/>
    <property type="gene ID" value="PSU_v2.g5748"/>
</dbReference>
<dbReference type="InterPro" id="IPR011990">
    <property type="entry name" value="TPR-like_helical_dom_sf"/>
</dbReference>
<dbReference type="Proteomes" id="UP000887577">
    <property type="component" value="Unplaced"/>
</dbReference>
<dbReference type="Gene3D" id="1.25.40.10">
    <property type="entry name" value="Tetratricopeptide repeat domain"/>
    <property type="match status" value="1"/>
</dbReference>
<dbReference type="InterPro" id="IPR046341">
    <property type="entry name" value="SET_dom_sf"/>
</dbReference>
<feature type="repeat" description="TPR" evidence="1">
    <location>
        <begin position="270"/>
        <end position="303"/>
    </location>
</feature>
<accession>A0A914Z682</accession>
<keyword evidence="1" id="KW-0802">TPR repeat</keyword>
<evidence type="ECO:0000259" key="2">
    <source>
        <dbReference type="PROSITE" id="PS50280"/>
    </source>
</evidence>
<dbReference type="PROSITE" id="PS50280">
    <property type="entry name" value="SET"/>
    <property type="match status" value="1"/>
</dbReference>
<keyword evidence="3" id="KW-1185">Reference proteome</keyword>
<dbReference type="SMART" id="SM00028">
    <property type="entry name" value="TPR"/>
    <property type="match status" value="3"/>
</dbReference>
<dbReference type="SUPFAM" id="SSF48452">
    <property type="entry name" value="TPR-like"/>
    <property type="match status" value="1"/>
</dbReference>
<dbReference type="PANTHER" id="PTHR47643:SF2">
    <property type="entry name" value="TPR DOMAIN PROTEIN (AFU_ORTHOLOGUE AFUA_5G12710)"/>
    <property type="match status" value="1"/>
</dbReference>
<dbReference type="AlphaFoldDB" id="A0A914Z682"/>
<dbReference type="SUPFAM" id="SSF82199">
    <property type="entry name" value="SET domain"/>
    <property type="match status" value="1"/>
</dbReference>
<evidence type="ECO:0000313" key="3">
    <source>
        <dbReference type="Proteomes" id="UP000887577"/>
    </source>
</evidence>